<dbReference type="OrthoDB" id="4759936at2"/>
<gene>
    <name evidence="2" type="ORF">GOARA_056_00350</name>
</gene>
<sequence length="368" mass="39189">MTLRVVEWSTGTVGRHAIEGIDRHPDLELVGVWVSDPAKVGKDAGRLAGLDRDLGVLATNDRQALLDLKPDAIVHTAMTDDRIFEAITDLTDFVRAGINVVSSGPVLLQFPYGVVPDNVVDPIVDAAKAGGASLHVNGIDPGFANDVLPLAMTSLSRRIDEVRCSEIADYSTYYQPVVNSQIFGFGQPMDVTPMLLNPGVLSMAWGSVVRQIAAGLDLTLDEPLVERIEEVAADRDYDTVSGKIPKGTRAALHFQVVGQVSGVDRVVLEHYTRNHPDQCPEWPKPTNGDGCYRVDITGDPVLNVEFGHHGEDGDHNVSGMVVTAMRLVNAVPAVVAAEPGLVTALDLPLVTGRGLVAGQDSTGADAAD</sequence>
<dbReference type="InterPro" id="IPR036291">
    <property type="entry name" value="NAD(P)-bd_dom_sf"/>
</dbReference>
<dbReference type="InterPro" id="IPR045760">
    <property type="entry name" value="DAP_DH_C"/>
</dbReference>
<evidence type="ECO:0000259" key="1">
    <source>
        <dbReference type="Pfam" id="PF19328"/>
    </source>
</evidence>
<dbReference type="CDD" id="cd24146">
    <property type="entry name" value="nat-AmDH_N_like"/>
    <property type="match status" value="1"/>
</dbReference>
<keyword evidence="3" id="KW-1185">Reference proteome</keyword>
<comment type="caution">
    <text evidence="2">The sequence shown here is derived from an EMBL/GenBank/DDBJ whole genome shotgun (WGS) entry which is preliminary data.</text>
</comment>
<feature type="domain" description="2,4-diaminopentanoate dehydrogenase C-terminal" evidence="1">
    <location>
        <begin position="145"/>
        <end position="351"/>
    </location>
</feature>
<dbReference type="STRING" id="1073574.GOARA_056_00350"/>
<dbReference type="SUPFAM" id="SSF51735">
    <property type="entry name" value="NAD(P)-binding Rossmann-fold domains"/>
    <property type="match status" value="1"/>
</dbReference>
<dbReference type="EMBL" id="BAEE01000056">
    <property type="protein sequence ID" value="GAB10288.1"/>
    <property type="molecule type" value="Genomic_DNA"/>
</dbReference>
<accession>G7H363</accession>
<dbReference type="Gene3D" id="3.40.50.720">
    <property type="entry name" value="NAD(P)-binding Rossmann-like Domain"/>
    <property type="match status" value="1"/>
</dbReference>
<dbReference type="AlphaFoldDB" id="G7H363"/>
<evidence type="ECO:0000313" key="2">
    <source>
        <dbReference type="EMBL" id="GAB10288.1"/>
    </source>
</evidence>
<dbReference type="Proteomes" id="UP000035088">
    <property type="component" value="Unassembled WGS sequence"/>
</dbReference>
<organism evidence="2 3">
    <name type="scientific">Gordonia araii NBRC 100433</name>
    <dbReference type="NCBI Taxonomy" id="1073574"/>
    <lineage>
        <taxon>Bacteria</taxon>
        <taxon>Bacillati</taxon>
        <taxon>Actinomycetota</taxon>
        <taxon>Actinomycetes</taxon>
        <taxon>Mycobacteriales</taxon>
        <taxon>Gordoniaceae</taxon>
        <taxon>Gordonia</taxon>
    </lineage>
</organism>
<reference evidence="2 3" key="1">
    <citation type="submission" date="2011-11" db="EMBL/GenBank/DDBJ databases">
        <title>Whole genome shotgun sequence of Gordonia araii NBRC 100433.</title>
        <authorList>
            <person name="Yoshida Y."/>
            <person name="Hosoyama A."/>
            <person name="Tsuchikane K."/>
            <person name="Katsumata H."/>
            <person name="Yamazaki S."/>
            <person name="Fujita N."/>
        </authorList>
    </citation>
    <scope>NUCLEOTIDE SEQUENCE [LARGE SCALE GENOMIC DNA]</scope>
    <source>
        <strain evidence="2 3">NBRC 100433</strain>
    </source>
</reference>
<dbReference type="RefSeq" id="WP_007322363.1">
    <property type="nucleotide sequence ID" value="NZ_BAEE01000056.1"/>
</dbReference>
<protein>
    <recommendedName>
        <fullName evidence="1">2,4-diaminopentanoate dehydrogenase C-terminal domain-containing protein</fullName>
    </recommendedName>
</protein>
<evidence type="ECO:0000313" key="3">
    <source>
        <dbReference type="Proteomes" id="UP000035088"/>
    </source>
</evidence>
<dbReference type="Pfam" id="PF19328">
    <property type="entry name" value="DAP_DH_C"/>
    <property type="match status" value="1"/>
</dbReference>
<proteinExistence type="predicted"/>
<name>G7H363_9ACTN</name>